<protein>
    <submittedName>
        <fullName evidence="2">Uncharacterized protein</fullName>
    </submittedName>
</protein>
<name>A0A2S1LB60_9FLAO</name>
<dbReference type="Proteomes" id="UP000244527">
    <property type="component" value="Chromosome"/>
</dbReference>
<accession>A0A2S1LB60</accession>
<reference evidence="2 3" key="1">
    <citation type="submission" date="2017-04" db="EMBL/GenBank/DDBJ databases">
        <title>Compelte genome sequence of WV33.</title>
        <authorList>
            <person name="Lee P.C."/>
        </authorList>
    </citation>
    <scope>NUCLEOTIDE SEQUENCE [LARGE SCALE GENOMIC DNA]</scope>
    <source>
        <strain evidence="2 3">WV33</strain>
    </source>
</reference>
<organism evidence="2 3">
    <name type="scientific">Flavobacterium faecale</name>
    <dbReference type="NCBI Taxonomy" id="1355330"/>
    <lineage>
        <taxon>Bacteria</taxon>
        <taxon>Pseudomonadati</taxon>
        <taxon>Bacteroidota</taxon>
        <taxon>Flavobacteriia</taxon>
        <taxon>Flavobacteriales</taxon>
        <taxon>Flavobacteriaceae</taxon>
        <taxon>Flavobacterium</taxon>
    </lineage>
</organism>
<evidence type="ECO:0000256" key="1">
    <source>
        <dbReference type="SAM" id="Phobius"/>
    </source>
</evidence>
<feature type="transmembrane region" description="Helical" evidence="1">
    <location>
        <begin position="40"/>
        <end position="60"/>
    </location>
</feature>
<evidence type="ECO:0000313" key="3">
    <source>
        <dbReference type="Proteomes" id="UP000244527"/>
    </source>
</evidence>
<feature type="transmembrane region" description="Helical" evidence="1">
    <location>
        <begin position="7"/>
        <end position="28"/>
    </location>
</feature>
<dbReference type="EMBL" id="CP020918">
    <property type="protein sequence ID" value="AWG20975.1"/>
    <property type="molecule type" value="Genomic_DNA"/>
</dbReference>
<dbReference type="KEGG" id="ffa:FFWV33_05195"/>
<gene>
    <name evidence="2" type="ORF">FFWV33_05195</name>
</gene>
<keyword evidence="1" id="KW-1133">Transmembrane helix</keyword>
<keyword evidence="1" id="KW-0472">Membrane</keyword>
<sequence length="65" mass="7583">MLIMKKAALYFSLLMSIYFILTLLNVILKPIHKFSQYSGEFRLGLFLSVFAFGYLCHLITQPIKH</sequence>
<evidence type="ECO:0000313" key="2">
    <source>
        <dbReference type="EMBL" id="AWG20975.1"/>
    </source>
</evidence>
<keyword evidence="3" id="KW-1185">Reference proteome</keyword>
<dbReference type="AlphaFoldDB" id="A0A2S1LB60"/>
<proteinExistence type="predicted"/>
<keyword evidence="1" id="KW-0812">Transmembrane</keyword>